<dbReference type="Pfam" id="PF14625">
    <property type="entry name" value="Lustrin_cystein"/>
    <property type="match status" value="13"/>
</dbReference>
<dbReference type="GO" id="GO:0008061">
    <property type="term" value="F:chitin binding"/>
    <property type="evidence" value="ECO:0007669"/>
    <property type="project" value="InterPro"/>
</dbReference>
<evidence type="ECO:0000259" key="3">
    <source>
        <dbReference type="PROSITE" id="PS50940"/>
    </source>
</evidence>
<evidence type="ECO:0000313" key="4">
    <source>
        <dbReference type="Proteomes" id="UP000025227"/>
    </source>
</evidence>
<feature type="domain" description="Chitin-binding type-2" evidence="3">
    <location>
        <begin position="34"/>
        <end position="81"/>
    </location>
</feature>
<dbReference type="SMART" id="SM00289">
    <property type="entry name" value="WR1"/>
    <property type="match status" value="17"/>
</dbReference>
<dbReference type="PROSITE" id="PS00280">
    <property type="entry name" value="BPTI_KUNITZ_1"/>
    <property type="match status" value="2"/>
</dbReference>
<feature type="chain" id="PRO_5029521675" evidence="1">
    <location>
        <begin position="34"/>
        <end position="1546"/>
    </location>
</feature>
<feature type="domain" description="BPTI/Kunitz inhibitor" evidence="2">
    <location>
        <begin position="447"/>
        <end position="501"/>
    </location>
</feature>
<dbReference type="GO" id="GO:0005576">
    <property type="term" value="C:extracellular region"/>
    <property type="evidence" value="ECO:0007669"/>
    <property type="project" value="InterPro"/>
</dbReference>
<feature type="domain" description="BPTI/Kunitz inhibitor" evidence="2">
    <location>
        <begin position="551"/>
        <end position="604"/>
    </location>
</feature>
<dbReference type="InterPro" id="IPR053014">
    <property type="entry name" value="Cuticle_assoc_divergent"/>
</dbReference>
<feature type="signal peptide" evidence="1">
    <location>
        <begin position="1"/>
        <end position="33"/>
    </location>
</feature>
<dbReference type="Gene3D" id="4.10.410.10">
    <property type="entry name" value="Pancreatic trypsin inhibitor Kunitz domain"/>
    <property type="match status" value="3"/>
</dbReference>
<dbReference type="CDD" id="cd00109">
    <property type="entry name" value="Kunitz-type"/>
    <property type="match status" value="2"/>
</dbReference>
<dbReference type="InterPro" id="IPR002223">
    <property type="entry name" value="Kunitz_BPTI"/>
</dbReference>
<evidence type="ECO:0000313" key="5">
    <source>
        <dbReference type="WBParaSite" id="HCON_00186800-00001"/>
    </source>
</evidence>
<dbReference type="OrthoDB" id="5950222at2759"/>
<accession>A0A7I4Z6U0</accession>
<evidence type="ECO:0000256" key="1">
    <source>
        <dbReference type="SAM" id="SignalP"/>
    </source>
</evidence>
<evidence type="ECO:0000259" key="2">
    <source>
        <dbReference type="PROSITE" id="PS50279"/>
    </source>
</evidence>
<keyword evidence="1" id="KW-0732">Signal</keyword>
<dbReference type="InterPro" id="IPR020901">
    <property type="entry name" value="Prtase_inh_Kunz-CS"/>
</dbReference>
<sequence length="1546" mass="164783">PCHSEIHRLRLGAAMKPSLLLVQLFCCACSVWSKLECDPTSSTKKPDPNNPESYLYCNLEGTFSRRKCLQGKIFNAETGACESALKSDMVNDDPFSQPFYQAPDDLCGSGIPLTILSAPVVCNPSISSCPDGYVCRMYERTGTSYCCQGSSPPVDRASCSQGHVAYFESNGKPRSCVLSSPTSCPAGFKCSLVSGTDTRCCAKDLGCPYNSAALLNPNTGSMVECSPSKQSSCQDGYSCVLSNTLQRHICCSSTSDHTDTCPNGETPLSTPSTCTPAHPCPTGYSCREGRCCPSANVCPAGLPIGGGPTPCSENNPCKDGYECVTAGGSQYCCPSRENTCSLPRHAGVTCASSRPAITRYYFDITTGSCRSFQFSQCGGNANNFNSLEECEGFCLDTQCQHGQAYRVGAVNAVCALTATNTCPQSYSCMSPVFGPSAVCCPVPELTCNEMVSAGTPCFGRSVTIQRFYFNPATRKCQSFQYYGCNGNGNNFHSMQSCENHCLNSAESVCGGAAVLMDPNQQPQRCSAAVPCPAGYECNSAHYCCPLSATSCTASMSRGNVCSGSPLRTMWYYDQEQRKCNQFAYNGCGGTANRFTSRKACMSSCVSSTLSGSCPRGMAPFIEEGDTVAKACTLNVMSTCPPSASCVRSTTNQPICCQTFTSCPDNRTPYVIPGSTSVVACNVDADECPTGNACVESSSVPGFHMCCSVEGTVSRRPTSGHVRKQPNTLAALIKSISPCPGQLTSNGQTCTVNALGGCPRNYLCFRDAGYEHGSCCRTGPPKCSMKQYVPIFVTGTQVQICQTDLGGCPRDSRCMTSSIPKVSICCQPYGPRAVISPGGTNAMARPLANPKCKNGDRPLVTNGNLVECSFDQNTCPAGYKCEFSSTGQAVCCGDQESIRCPTGLTAFEYGGRPLACPVGSTKCPNGYACVASMNPQYHLCCTTSNFMAQPQLPSPQCLRGSAYVDPALNQRQFCSPLRDSCPIGYQCMESDYPGQYICCAQGDLSEQFKGFCPPNQIPYVAREGFPTTCHMQLNPCPTTAPYVCIYSAMKQDSYCCAPIDTTAPSLPDPSLAAAPMRRIAGEYPDIPTAPPSSPYAGMSQTFPGGPIAPGMGPVAIPDPIPGVRPEKILPPSLASNINQNVNGNNLPPTLIATNLDLSASGNNFNYNNNNGYGYPTQNMNGYAINQIPIGVPLGGVPPNMASEVVDRVLSQMSQMSGQNFNAGGNPYMVNNGNLNQPGAGHTFSSHWSNPEQQTFTGCPLGSRALVRSDRSIVTCHDQTCPNGFWCVFAERENRFQCCSSSTILSNLKRPESSSPSSPSSYMVTAASSTDVPTSPPLVVECPPGFFLVDGKCLKVLFAGQKGCLSDEQCSAREANATCDSGYCVCPAAKPLVHVGKCVAACPEGFVNIAGRCYDPTTVIFMDSVDERTNGTIGGYCLETLVEEKRCLVENSYCSEKTVTCQCKIGYTLNMDFNNKEDKGSCRQDESSKFIKSPKPERMPAIDDELYFVDIGSNASDAGESPSNSTLEDDIDEKRYLFQADELETLLA</sequence>
<dbReference type="InterPro" id="IPR002557">
    <property type="entry name" value="Chitin-bd_dom"/>
</dbReference>
<dbReference type="Proteomes" id="UP000025227">
    <property type="component" value="Unplaced"/>
</dbReference>
<dbReference type="PROSITE" id="PS50279">
    <property type="entry name" value="BPTI_KUNITZ_2"/>
    <property type="match status" value="3"/>
</dbReference>
<dbReference type="OMA" id="TNIVMDW"/>
<protein>
    <submittedName>
        <fullName evidence="5">Kunitz/Bovine pancreatic trypsin inhibitor domain protein</fullName>
    </submittedName>
</protein>
<dbReference type="InterPro" id="IPR028150">
    <property type="entry name" value="Lustrin_cystein"/>
</dbReference>
<organism evidence="4 5">
    <name type="scientific">Haemonchus contortus</name>
    <name type="common">Barber pole worm</name>
    <dbReference type="NCBI Taxonomy" id="6289"/>
    <lineage>
        <taxon>Eukaryota</taxon>
        <taxon>Metazoa</taxon>
        <taxon>Ecdysozoa</taxon>
        <taxon>Nematoda</taxon>
        <taxon>Chromadorea</taxon>
        <taxon>Rhabditida</taxon>
        <taxon>Rhabditina</taxon>
        <taxon>Rhabditomorpha</taxon>
        <taxon>Strongyloidea</taxon>
        <taxon>Trichostrongylidae</taxon>
        <taxon>Haemonchus</taxon>
    </lineage>
</organism>
<dbReference type="SMART" id="SM00131">
    <property type="entry name" value="KU"/>
    <property type="match status" value="3"/>
</dbReference>
<keyword evidence="4" id="KW-1185">Reference proteome</keyword>
<dbReference type="PANTHER" id="PTHR46339:SF6">
    <property type="entry name" value="BPTI_KUNITZ INHIBITOR DOMAIN-CONTAINING PROTEIN"/>
    <property type="match status" value="1"/>
</dbReference>
<dbReference type="Pfam" id="PF01683">
    <property type="entry name" value="EB"/>
    <property type="match status" value="1"/>
</dbReference>
<dbReference type="GO" id="GO:0004867">
    <property type="term" value="F:serine-type endopeptidase inhibitor activity"/>
    <property type="evidence" value="ECO:0007669"/>
    <property type="project" value="InterPro"/>
</dbReference>
<proteinExistence type="predicted"/>
<dbReference type="SUPFAM" id="SSF57362">
    <property type="entry name" value="BPTI-like"/>
    <property type="match status" value="3"/>
</dbReference>
<dbReference type="InterPro" id="IPR036880">
    <property type="entry name" value="Kunitz_BPTI_sf"/>
</dbReference>
<dbReference type="PANTHER" id="PTHR46339">
    <property type="entry name" value="PROTEIN CBG15282-RELATED"/>
    <property type="match status" value="1"/>
</dbReference>
<name>A0A7I4Z6U0_HAECO</name>
<dbReference type="InterPro" id="IPR036508">
    <property type="entry name" value="Chitin-bd_dom_sf"/>
</dbReference>
<dbReference type="PROSITE" id="PS50940">
    <property type="entry name" value="CHIT_BIND_II"/>
    <property type="match status" value="1"/>
</dbReference>
<dbReference type="WBParaSite" id="HCON_00186800-00001">
    <property type="protein sequence ID" value="HCON_00186800-00001"/>
    <property type="gene ID" value="HCON_00186800"/>
</dbReference>
<dbReference type="SUPFAM" id="SSF57625">
    <property type="entry name" value="Invertebrate chitin-binding proteins"/>
    <property type="match status" value="1"/>
</dbReference>
<dbReference type="Pfam" id="PF00014">
    <property type="entry name" value="Kunitz_BPTI"/>
    <property type="match status" value="3"/>
</dbReference>
<reference evidence="5" key="1">
    <citation type="submission" date="2020-12" db="UniProtKB">
        <authorList>
            <consortium name="WormBaseParasite"/>
        </authorList>
    </citation>
    <scope>IDENTIFICATION</scope>
    <source>
        <strain evidence="5">MHco3</strain>
    </source>
</reference>
<dbReference type="InterPro" id="IPR006149">
    <property type="entry name" value="EB_dom"/>
</dbReference>
<dbReference type="InterPro" id="IPR006150">
    <property type="entry name" value="Cys_repeat_1"/>
</dbReference>
<feature type="domain" description="BPTI/Kunitz inhibitor" evidence="2">
    <location>
        <begin position="340"/>
        <end position="394"/>
    </location>
</feature>